<protein>
    <submittedName>
        <fullName evidence="2">Uncharacterized protein</fullName>
    </submittedName>
</protein>
<comment type="caution">
    <text evidence="2">The sequence shown here is derived from an EMBL/GenBank/DDBJ whole genome shotgun (WGS) entry which is preliminary data.</text>
</comment>
<gene>
    <name evidence="2" type="ORF">GOP47_0004423</name>
</gene>
<proteinExistence type="predicted"/>
<sequence length="101" mass="11236">MIAYTSQPPLQKLLMRSSLLELCIEALSNTLSRPRPPSASVSHKCLRIDRDSPAYADASWHFSLVLKISLRHLDLSLDSSLNCEHTPPSSPTKNPTHMCPL</sequence>
<reference evidence="2" key="1">
    <citation type="submission" date="2021-01" db="EMBL/GenBank/DDBJ databases">
        <title>Adiantum capillus-veneris genome.</title>
        <authorList>
            <person name="Fang Y."/>
            <person name="Liao Q."/>
        </authorList>
    </citation>
    <scope>NUCLEOTIDE SEQUENCE</scope>
    <source>
        <strain evidence="2">H3</strain>
        <tissue evidence="2">Leaf</tissue>
    </source>
</reference>
<evidence type="ECO:0000313" key="3">
    <source>
        <dbReference type="Proteomes" id="UP000886520"/>
    </source>
</evidence>
<name>A0A9D4V7G1_ADICA</name>
<organism evidence="2 3">
    <name type="scientific">Adiantum capillus-veneris</name>
    <name type="common">Maidenhair fern</name>
    <dbReference type="NCBI Taxonomy" id="13818"/>
    <lineage>
        <taxon>Eukaryota</taxon>
        <taxon>Viridiplantae</taxon>
        <taxon>Streptophyta</taxon>
        <taxon>Embryophyta</taxon>
        <taxon>Tracheophyta</taxon>
        <taxon>Polypodiopsida</taxon>
        <taxon>Polypodiidae</taxon>
        <taxon>Polypodiales</taxon>
        <taxon>Pteridineae</taxon>
        <taxon>Pteridaceae</taxon>
        <taxon>Vittarioideae</taxon>
        <taxon>Adiantum</taxon>
    </lineage>
</organism>
<feature type="region of interest" description="Disordered" evidence="1">
    <location>
        <begin position="82"/>
        <end position="101"/>
    </location>
</feature>
<evidence type="ECO:0000256" key="1">
    <source>
        <dbReference type="SAM" id="MobiDB-lite"/>
    </source>
</evidence>
<dbReference type="AlphaFoldDB" id="A0A9D4V7G1"/>
<dbReference type="EMBL" id="JABFUD020000004">
    <property type="protein sequence ID" value="KAI5081240.1"/>
    <property type="molecule type" value="Genomic_DNA"/>
</dbReference>
<dbReference type="Proteomes" id="UP000886520">
    <property type="component" value="Chromosome 4"/>
</dbReference>
<evidence type="ECO:0000313" key="2">
    <source>
        <dbReference type="EMBL" id="KAI5081240.1"/>
    </source>
</evidence>
<keyword evidence="3" id="KW-1185">Reference proteome</keyword>
<accession>A0A9D4V7G1</accession>